<reference evidence="2" key="1">
    <citation type="submission" date="2022-11" db="UniProtKB">
        <authorList>
            <consortium name="WormBaseParasite"/>
        </authorList>
    </citation>
    <scope>IDENTIFICATION</scope>
</reference>
<organism evidence="1 2">
    <name type="scientific">Ditylenchus dipsaci</name>
    <dbReference type="NCBI Taxonomy" id="166011"/>
    <lineage>
        <taxon>Eukaryota</taxon>
        <taxon>Metazoa</taxon>
        <taxon>Ecdysozoa</taxon>
        <taxon>Nematoda</taxon>
        <taxon>Chromadorea</taxon>
        <taxon>Rhabditida</taxon>
        <taxon>Tylenchina</taxon>
        <taxon>Tylenchomorpha</taxon>
        <taxon>Sphaerularioidea</taxon>
        <taxon>Anguinidae</taxon>
        <taxon>Anguininae</taxon>
        <taxon>Ditylenchus</taxon>
    </lineage>
</organism>
<sequence>MKSPRSNTVGCDWISTNEGVFYLKYPDHKGALEGSSTEKHKFHSLYYQKLGTDCKMMCSWRFQETMKISWCDGRHGDGKTLLSESAKVVISPTAIYKFDAKYMT</sequence>
<name>A0A915EK57_9BILA</name>
<evidence type="ECO:0000313" key="1">
    <source>
        <dbReference type="Proteomes" id="UP000887574"/>
    </source>
</evidence>
<dbReference type="AlphaFoldDB" id="A0A915EK57"/>
<dbReference type="WBParaSite" id="jg6809">
    <property type="protein sequence ID" value="jg6809"/>
    <property type="gene ID" value="jg6809"/>
</dbReference>
<keyword evidence="1" id="KW-1185">Reference proteome</keyword>
<proteinExistence type="predicted"/>
<dbReference type="Proteomes" id="UP000887574">
    <property type="component" value="Unplaced"/>
</dbReference>
<protein>
    <submittedName>
        <fullName evidence="2">Uncharacterized protein</fullName>
    </submittedName>
</protein>
<dbReference type="Gene3D" id="2.130.10.120">
    <property type="entry name" value="Prolyl oligopeptidase, N-terminal domain"/>
    <property type="match status" value="1"/>
</dbReference>
<accession>A0A915EK57</accession>
<evidence type="ECO:0000313" key="2">
    <source>
        <dbReference type="WBParaSite" id="jg6809"/>
    </source>
</evidence>